<dbReference type="PATRIC" id="fig|477641.3.peg.2878"/>
<dbReference type="PANTHER" id="PTHR34989">
    <property type="entry name" value="PROTEIN HDED"/>
    <property type="match status" value="1"/>
</dbReference>
<dbReference type="GO" id="GO:0005886">
    <property type="term" value="C:plasma membrane"/>
    <property type="evidence" value="ECO:0007669"/>
    <property type="project" value="TreeGrafter"/>
</dbReference>
<sequence length="189" mass="19801">MTGAVLERRHSMWDVILGVLLVIAGLVILAHVFLATVVSVLLLGWLALVAGVVALVAAIFQIGRGGFWATALSGGLLLVLGLMMLRNPGAAALTLTLLAGALFLAGGIVRLIMAFDRGAPRAALILSGVIGVVLGLIVLFNLFTATFTLLGVLLGVQALSDGIMLLLFGRLRVRRTDDLDRTTGNVRPR</sequence>
<protein>
    <submittedName>
        <fullName evidence="2">Sulfate permease</fullName>
    </submittedName>
</protein>
<feature type="transmembrane region" description="Helical" evidence="1">
    <location>
        <begin position="149"/>
        <end position="168"/>
    </location>
</feature>
<keyword evidence="3" id="KW-1185">Reference proteome</keyword>
<feature type="transmembrane region" description="Helical" evidence="1">
    <location>
        <begin position="40"/>
        <end position="60"/>
    </location>
</feature>
<dbReference type="STRING" id="477641.MODMU_3025"/>
<evidence type="ECO:0000256" key="1">
    <source>
        <dbReference type="SAM" id="Phobius"/>
    </source>
</evidence>
<dbReference type="InterPro" id="IPR005325">
    <property type="entry name" value="DUF308_memb"/>
</dbReference>
<dbReference type="HOGENOM" id="CLU_091585_2_3_11"/>
<dbReference type="OMA" id="VRGPQFG"/>
<feature type="transmembrane region" description="Helical" evidence="1">
    <location>
        <begin position="67"/>
        <end position="85"/>
    </location>
</feature>
<keyword evidence="1" id="KW-0812">Transmembrane</keyword>
<dbReference type="InterPro" id="IPR052712">
    <property type="entry name" value="Acid_resist_chaperone_HdeD"/>
</dbReference>
<feature type="transmembrane region" description="Helical" evidence="1">
    <location>
        <begin position="91"/>
        <end position="112"/>
    </location>
</feature>
<dbReference type="eggNOG" id="COG3247">
    <property type="taxonomic scope" value="Bacteria"/>
</dbReference>
<dbReference type="Pfam" id="PF03729">
    <property type="entry name" value="DUF308"/>
    <property type="match status" value="1"/>
</dbReference>
<accession>I4EYI8</accession>
<evidence type="ECO:0000313" key="2">
    <source>
        <dbReference type="EMBL" id="CCH88451.1"/>
    </source>
</evidence>
<dbReference type="EMBL" id="FO203431">
    <property type="protein sequence ID" value="CCH88451.1"/>
    <property type="molecule type" value="Genomic_DNA"/>
</dbReference>
<dbReference type="Proteomes" id="UP000006461">
    <property type="component" value="Chromosome"/>
</dbReference>
<organism evidence="2 3">
    <name type="scientific">Modestobacter italicus (strain DSM 44449 / CECT 9708 / BC 501)</name>
    <dbReference type="NCBI Taxonomy" id="2732864"/>
    <lineage>
        <taxon>Bacteria</taxon>
        <taxon>Bacillati</taxon>
        <taxon>Actinomycetota</taxon>
        <taxon>Actinomycetes</taxon>
        <taxon>Geodermatophilales</taxon>
        <taxon>Geodermatophilaceae</taxon>
        <taxon>Modestobacter</taxon>
    </lineage>
</organism>
<dbReference type="PANTHER" id="PTHR34989:SF1">
    <property type="entry name" value="PROTEIN HDED"/>
    <property type="match status" value="1"/>
</dbReference>
<reference evidence="2 3" key="1">
    <citation type="journal article" date="2012" name="J. Bacteriol.">
        <title>Genome Sequence of Radiation-Resistant Modestobacter marinus Strain BC501, a Representative Actinobacterium That Thrives on Calcareous Stone Surfaces.</title>
        <authorList>
            <person name="Normand P."/>
            <person name="Gury J."/>
            <person name="Pujic P."/>
            <person name="Chouaia B."/>
            <person name="Crotti E."/>
            <person name="Brusetti L."/>
            <person name="Daffonchio D."/>
            <person name="Vacherie B."/>
            <person name="Barbe V."/>
            <person name="Medigue C."/>
            <person name="Calteau A."/>
            <person name="Ghodhbane-Gtari F."/>
            <person name="Essoussi I."/>
            <person name="Nouioui I."/>
            <person name="Abbassi-Ghozzi I."/>
            <person name="Gtari M."/>
        </authorList>
    </citation>
    <scope>NUCLEOTIDE SEQUENCE [LARGE SCALE GENOMIC DNA]</scope>
    <source>
        <strain evidence="3">BC 501</strain>
    </source>
</reference>
<feature type="transmembrane region" description="Helical" evidence="1">
    <location>
        <begin position="12"/>
        <end position="34"/>
    </location>
</feature>
<name>I4EYI8_MODI5</name>
<proteinExistence type="predicted"/>
<dbReference type="AlphaFoldDB" id="I4EYI8"/>
<feature type="transmembrane region" description="Helical" evidence="1">
    <location>
        <begin position="124"/>
        <end position="143"/>
    </location>
</feature>
<keyword evidence="1" id="KW-1133">Transmembrane helix</keyword>
<keyword evidence="1" id="KW-0472">Membrane</keyword>
<dbReference type="KEGG" id="mmar:MODMU_3025"/>
<evidence type="ECO:0000313" key="3">
    <source>
        <dbReference type="Proteomes" id="UP000006461"/>
    </source>
</evidence>
<gene>
    <name evidence="2" type="ordered locus">MODMU_3025</name>
</gene>